<reference evidence="3 4" key="1">
    <citation type="journal article" date="2012" name="Genome Biol.">
        <title>Genome and low-iron response of an oceanic diatom adapted to chronic iron limitation.</title>
        <authorList>
            <person name="Lommer M."/>
            <person name="Specht M."/>
            <person name="Roy A.S."/>
            <person name="Kraemer L."/>
            <person name="Andreson R."/>
            <person name="Gutowska M.A."/>
            <person name="Wolf J."/>
            <person name="Bergner S.V."/>
            <person name="Schilhabel M.B."/>
            <person name="Klostermeier U.C."/>
            <person name="Beiko R.G."/>
            <person name="Rosenstiel P."/>
            <person name="Hippler M."/>
            <person name="Laroche J."/>
        </authorList>
    </citation>
    <scope>NUCLEOTIDE SEQUENCE [LARGE SCALE GENOMIC DNA]</scope>
    <source>
        <strain evidence="3 4">CCMP1005</strain>
    </source>
</reference>
<dbReference type="OrthoDB" id="203723at2759"/>
<evidence type="ECO:0008006" key="5">
    <source>
        <dbReference type="Google" id="ProtNLM"/>
    </source>
</evidence>
<evidence type="ECO:0000256" key="1">
    <source>
        <dbReference type="SAM" id="MobiDB-lite"/>
    </source>
</evidence>
<evidence type="ECO:0000313" key="3">
    <source>
        <dbReference type="EMBL" id="EJK68187.1"/>
    </source>
</evidence>
<keyword evidence="4" id="KW-1185">Reference proteome</keyword>
<gene>
    <name evidence="3" type="ORF">THAOC_10656</name>
</gene>
<dbReference type="AlphaFoldDB" id="K0TCL1"/>
<name>K0TCL1_THAOC</name>
<comment type="caution">
    <text evidence="3">The sequence shown here is derived from an EMBL/GenBank/DDBJ whole genome shotgun (WGS) entry which is preliminary data.</text>
</comment>
<feature type="region of interest" description="Disordered" evidence="1">
    <location>
        <begin position="190"/>
        <end position="250"/>
    </location>
</feature>
<proteinExistence type="predicted"/>
<feature type="compositionally biased region" description="Low complexity" evidence="1">
    <location>
        <begin position="226"/>
        <end position="238"/>
    </location>
</feature>
<evidence type="ECO:0000313" key="4">
    <source>
        <dbReference type="Proteomes" id="UP000266841"/>
    </source>
</evidence>
<dbReference type="EMBL" id="AGNL01011835">
    <property type="protein sequence ID" value="EJK68187.1"/>
    <property type="molecule type" value="Genomic_DNA"/>
</dbReference>
<keyword evidence="2" id="KW-0732">Signal</keyword>
<dbReference type="Proteomes" id="UP000266841">
    <property type="component" value="Unassembled WGS sequence"/>
</dbReference>
<evidence type="ECO:0000256" key="2">
    <source>
        <dbReference type="SAM" id="SignalP"/>
    </source>
</evidence>
<dbReference type="eggNOG" id="ENOG502SU8J">
    <property type="taxonomic scope" value="Eukaryota"/>
</dbReference>
<protein>
    <recommendedName>
        <fullName evidence="5">Secreted protein</fullName>
    </recommendedName>
</protein>
<sequence length="250" mass="27251">MAMALAVLIIVINLTNADENTTCNDPLEEIVKAMSCIEAEDIACVVDSYAPDFVKMHNGKVTDTPITKDFWSGTFMLVDIAMYYDIQENVAINQASLRYTETVTTTDGSDLGLPASNDFPWNQTFVQNEEALITVDDNCKMRLWDQHGDEAEQREVERAADEILCSVGFYTGSRCDEKEATAMPEEVVESVASSDAELKETTELESYPTESQKGLEPLEQGPSGVASTLATAASKSASDGPLKPSPNIIN</sequence>
<organism evidence="3 4">
    <name type="scientific">Thalassiosira oceanica</name>
    <name type="common">Marine diatom</name>
    <dbReference type="NCBI Taxonomy" id="159749"/>
    <lineage>
        <taxon>Eukaryota</taxon>
        <taxon>Sar</taxon>
        <taxon>Stramenopiles</taxon>
        <taxon>Ochrophyta</taxon>
        <taxon>Bacillariophyta</taxon>
        <taxon>Coscinodiscophyceae</taxon>
        <taxon>Thalassiosirophycidae</taxon>
        <taxon>Thalassiosirales</taxon>
        <taxon>Thalassiosiraceae</taxon>
        <taxon>Thalassiosira</taxon>
    </lineage>
</organism>
<feature type="signal peptide" evidence="2">
    <location>
        <begin position="1"/>
        <end position="17"/>
    </location>
</feature>
<feature type="chain" id="PRO_5003840907" description="Secreted protein" evidence="2">
    <location>
        <begin position="18"/>
        <end position="250"/>
    </location>
</feature>
<accession>K0TCL1</accession>